<evidence type="ECO:0000256" key="2">
    <source>
        <dbReference type="ARBA" id="ARBA00010136"/>
    </source>
</evidence>
<comment type="similarity">
    <text evidence="2">Belongs to the peptidase M1 family.</text>
</comment>
<name>A0AAW0G2U3_9APHY</name>
<evidence type="ECO:0000256" key="6">
    <source>
        <dbReference type="ARBA" id="ARBA00022833"/>
    </source>
</evidence>
<feature type="domain" description="Peptidase M1 leukotriene A4 hydrolase/aminopeptidase C-terminal" evidence="8">
    <location>
        <begin position="3"/>
        <end position="47"/>
    </location>
</feature>
<dbReference type="InterPro" id="IPR015211">
    <property type="entry name" value="Peptidase_M1_C"/>
</dbReference>
<keyword evidence="7" id="KW-0482">Metalloprotease</keyword>
<evidence type="ECO:0000256" key="4">
    <source>
        <dbReference type="ARBA" id="ARBA00022723"/>
    </source>
</evidence>
<dbReference type="SUPFAM" id="SSF48371">
    <property type="entry name" value="ARM repeat"/>
    <property type="match status" value="1"/>
</dbReference>
<dbReference type="InterPro" id="IPR016024">
    <property type="entry name" value="ARM-type_fold"/>
</dbReference>
<dbReference type="GO" id="GO:0008237">
    <property type="term" value="F:metallopeptidase activity"/>
    <property type="evidence" value="ECO:0007669"/>
    <property type="project" value="UniProtKB-KW"/>
</dbReference>
<protein>
    <recommendedName>
        <fullName evidence="8">Peptidase M1 leukotriene A4 hydrolase/aminopeptidase C-terminal domain-containing protein</fullName>
    </recommendedName>
</protein>
<keyword evidence="5" id="KW-0378">Hydrolase</keyword>
<keyword evidence="4" id="KW-0479">Metal-binding</keyword>
<comment type="caution">
    <text evidence="9">The sequence shown here is derived from an EMBL/GenBank/DDBJ whole genome shotgun (WGS) entry which is preliminary data.</text>
</comment>
<keyword evidence="10" id="KW-1185">Reference proteome</keyword>
<dbReference type="InterPro" id="IPR038502">
    <property type="entry name" value="M1_LTA-4_hydro/amino_C_sf"/>
</dbReference>
<dbReference type="GO" id="GO:0008270">
    <property type="term" value="F:zinc ion binding"/>
    <property type="evidence" value="ECO:0007669"/>
    <property type="project" value="InterPro"/>
</dbReference>
<accession>A0AAW0G2U3</accession>
<dbReference type="Gene3D" id="1.25.40.320">
    <property type="entry name" value="Peptidase M1, leukotriene A4 hydrolase/aminopeptidase C-terminal domain"/>
    <property type="match status" value="1"/>
</dbReference>
<evidence type="ECO:0000256" key="1">
    <source>
        <dbReference type="ARBA" id="ARBA00001947"/>
    </source>
</evidence>
<dbReference type="GO" id="GO:0006508">
    <property type="term" value="P:proteolysis"/>
    <property type="evidence" value="ECO:0007669"/>
    <property type="project" value="UniProtKB-KW"/>
</dbReference>
<dbReference type="Pfam" id="PF09127">
    <property type="entry name" value="Leuk-A4-hydro_C"/>
    <property type="match status" value="1"/>
</dbReference>
<evidence type="ECO:0000313" key="9">
    <source>
        <dbReference type="EMBL" id="KAK7688028.1"/>
    </source>
</evidence>
<reference evidence="9 10" key="1">
    <citation type="submission" date="2022-09" db="EMBL/GenBank/DDBJ databases">
        <authorList>
            <person name="Palmer J.M."/>
        </authorList>
    </citation>
    <scope>NUCLEOTIDE SEQUENCE [LARGE SCALE GENOMIC DNA]</scope>
    <source>
        <strain evidence="9 10">DSM 7382</strain>
    </source>
</reference>
<dbReference type="EMBL" id="JASBNA010000011">
    <property type="protein sequence ID" value="KAK7688028.1"/>
    <property type="molecule type" value="Genomic_DNA"/>
</dbReference>
<evidence type="ECO:0000256" key="7">
    <source>
        <dbReference type="ARBA" id="ARBA00023049"/>
    </source>
</evidence>
<evidence type="ECO:0000256" key="3">
    <source>
        <dbReference type="ARBA" id="ARBA00022670"/>
    </source>
</evidence>
<dbReference type="AlphaFoldDB" id="A0AAW0G2U3"/>
<evidence type="ECO:0000256" key="5">
    <source>
        <dbReference type="ARBA" id="ARBA00022801"/>
    </source>
</evidence>
<sequence length="50" mass="5909">MVKGRMKYCRPIFWLVHRVDPELAANTFKSAREHFHPIAQKMIERDIGLA</sequence>
<gene>
    <name evidence="9" type="ORF">QCA50_008398</name>
</gene>
<keyword evidence="3" id="KW-0645">Protease</keyword>
<comment type="cofactor">
    <cofactor evidence="1">
        <name>Zn(2+)</name>
        <dbReference type="ChEBI" id="CHEBI:29105"/>
    </cofactor>
</comment>
<dbReference type="Proteomes" id="UP001385951">
    <property type="component" value="Unassembled WGS sequence"/>
</dbReference>
<organism evidence="9 10">
    <name type="scientific">Cerrena zonata</name>
    <dbReference type="NCBI Taxonomy" id="2478898"/>
    <lineage>
        <taxon>Eukaryota</taxon>
        <taxon>Fungi</taxon>
        <taxon>Dikarya</taxon>
        <taxon>Basidiomycota</taxon>
        <taxon>Agaricomycotina</taxon>
        <taxon>Agaricomycetes</taxon>
        <taxon>Polyporales</taxon>
        <taxon>Cerrenaceae</taxon>
        <taxon>Cerrena</taxon>
    </lineage>
</organism>
<evidence type="ECO:0000313" key="10">
    <source>
        <dbReference type="Proteomes" id="UP001385951"/>
    </source>
</evidence>
<keyword evidence="6" id="KW-0862">Zinc</keyword>
<evidence type="ECO:0000259" key="8">
    <source>
        <dbReference type="Pfam" id="PF09127"/>
    </source>
</evidence>
<proteinExistence type="inferred from homology"/>